<sequence length="339" mass="35536">MMYSSSHTDAPAIREPLHAPVAHLVRGGVTEGVHYGSVVVLGADGEVEFQLGDIEAAFYPRSSLKPVQAAAMVRAGLPLEGELLSLAAASHSGEERHLAGARRILELAGVTEDDLRNVKDMPYDPAVRDMWIREGREPSRLAQNCSGKHAAMLYTCKLNGWSLDGYLDPQHPLQQAIAEIVEDLTGQRIARVTVDGCGAPLFSISLHGLARATARIATAAQGTPEARVADAMRQHAEMASGAGRDVAALMRAVPGLLAKDGFEGVEVAALPDGRAVAVKISDGANRARIPVTAAALARAGVDPALLTPFAGEPLLGGGEPVGEIRPVRALEPLTVRACA</sequence>
<accession>A0ABP5Y729</accession>
<evidence type="ECO:0000313" key="2">
    <source>
        <dbReference type="Proteomes" id="UP001501777"/>
    </source>
</evidence>
<comment type="caution">
    <text evidence="1">The sequence shown here is derived from an EMBL/GenBank/DDBJ whole genome shotgun (WGS) entry which is preliminary data.</text>
</comment>
<organism evidence="1 2">
    <name type="scientific">Streptomyces longisporus</name>
    <dbReference type="NCBI Taxonomy" id="1948"/>
    <lineage>
        <taxon>Bacteria</taxon>
        <taxon>Bacillati</taxon>
        <taxon>Actinomycetota</taxon>
        <taxon>Actinomycetes</taxon>
        <taxon>Kitasatosporales</taxon>
        <taxon>Streptomycetaceae</taxon>
        <taxon>Streptomyces</taxon>
    </lineage>
</organism>
<dbReference type="Pfam" id="PF06089">
    <property type="entry name" value="Asparaginase_II"/>
    <property type="match status" value="1"/>
</dbReference>
<proteinExistence type="predicted"/>
<dbReference type="PANTHER" id="PTHR42110:SF1">
    <property type="entry name" value="L-ASPARAGINASE, PUTATIVE (AFU_ORTHOLOGUE AFUA_3G11890)-RELATED"/>
    <property type="match status" value="1"/>
</dbReference>
<gene>
    <name evidence="1" type="ORF">GCM10010276_07740</name>
</gene>
<keyword evidence="2" id="KW-1185">Reference proteome</keyword>
<name>A0ABP5Y729_STRLO</name>
<protein>
    <submittedName>
        <fullName evidence="1">Asparaginase</fullName>
    </submittedName>
</protein>
<dbReference type="Proteomes" id="UP001501777">
    <property type="component" value="Unassembled WGS sequence"/>
</dbReference>
<dbReference type="PANTHER" id="PTHR42110">
    <property type="entry name" value="L-ASPARAGINASE, PUTATIVE (AFU_ORTHOLOGUE AFUA_3G11890)-RELATED"/>
    <property type="match status" value="1"/>
</dbReference>
<dbReference type="EMBL" id="BAAASG010000002">
    <property type="protein sequence ID" value="GAA2474825.1"/>
    <property type="molecule type" value="Genomic_DNA"/>
</dbReference>
<evidence type="ECO:0000313" key="1">
    <source>
        <dbReference type="EMBL" id="GAA2474825.1"/>
    </source>
</evidence>
<reference evidence="2" key="1">
    <citation type="journal article" date="2019" name="Int. J. Syst. Evol. Microbiol.">
        <title>The Global Catalogue of Microorganisms (GCM) 10K type strain sequencing project: providing services to taxonomists for standard genome sequencing and annotation.</title>
        <authorList>
            <consortium name="The Broad Institute Genomics Platform"/>
            <consortium name="The Broad Institute Genome Sequencing Center for Infectious Disease"/>
            <person name="Wu L."/>
            <person name="Ma J."/>
        </authorList>
    </citation>
    <scope>NUCLEOTIDE SEQUENCE [LARGE SCALE GENOMIC DNA]</scope>
    <source>
        <strain evidence="2">JCM 4395</strain>
    </source>
</reference>
<dbReference type="InterPro" id="IPR010349">
    <property type="entry name" value="Asparaginase_II"/>
</dbReference>